<dbReference type="InterPro" id="IPR029016">
    <property type="entry name" value="GAF-like_dom_sf"/>
</dbReference>
<gene>
    <name evidence="5" type="ORF">ACE1B6_07355</name>
</gene>
<evidence type="ECO:0000256" key="1">
    <source>
        <dbReference type="ARBA" id="ARBA00005381"/>
    </source>
</evidence>
<evidence type="ECO:0000256" key="2">
    <source>
        <dbReference type="SAM" id="MobiDB-lite"/>
    </source>
</evidence>
<feature type="region of interest" description="Disordered" evidence="2">
    <location>
        <begin position="1"/>
        <end position="35"/>
    </location>
</feature>
<dbReference type="InterPro" id="IPR029787">
    <property type="entry name" value="Nucleotide_cyclase"/>
</dbReference>
<comment type="caution">
    <text evidence="5">The sequence shown here is derived from an EMBL/GenBank/DDBJ whole genome shotgun (WGS) entry which is preliminary data.</text>
</comment>
<dbReference type="Proteomes" id="UP001576776">
    <property type="component" value="Unassembled WGS sequence"/>
</dbReference>
<sequence length="880" mass="99950">MNEISEEENIQPIQPEVESGKSNNNNRKPGGALTTTKGSFSAFLAPLNKESFKEAVKEVHDKLSTVNDTLTMLINSEGMETVLQEMLSSIALKTGELLAADRTTIFLLDEEKNELWSILAKNDGVGTLEIRIPADKGIAGEVATFKKVVNIPFDFFDDPRSVEAQKTYKKTGYRTYTMLALPLLSEQGDLVAVVQLLNKLKSANDPTKNLEERIDHAGFTKGDEIVFEEFAPSIRLILESSRSFYVATQKQRAADALMKANQALSQSSLDLEETLKRVMDEAKKLMNADRSTLWLIDHEREQLWTKIPIGGELKELRIPRTAGFAGMVAESGEPLMIPFDLYNDPRSAVSQQTDQKTGYRTCSMLCMPVFNADHELIGVTQLINKKKPGEWPEYNPATWPDAPECWKASFNRTDQEFMQIFNIQAGVALQNAKLFDEVKQQQQMQRDILRSLSNGVLSTDKSGCIIAANESAKKLLGLNETERVEGKSAWDLVKICGKEGLKIEELKTEEDNKFYSWFQAALEAVEERKRQQYYPDQVLQSTNQEKHSVNLSINTILDVNDASKVRGALVVMEDISHEKRLKSTMYRYMTQEVAEQLLARGDDFKMGGDRKEVSVLFSDIRSYTTLTESMQAEEVVQMLNEYFELMVEAVFQHKGTLDKYIGDAIMAVFGAFVPLEDHALMATKTALEMRYRLAKFNENRRNNNLPEIKIGIGINSDVVISGNIGSSQRMELTSIGDGVNLGSRLESASKQYGCDIIISEYTFAKCQSEIYCRELDYIRVKGKTQPVSIFELVSLTEDICKIPDWKKQQIEVYQQGRKYYLQKEFRLAQNEFSKIVEELNTRKMKDKASEMYLERCQYWLTHAEELENKWDDGVWSLTEK</sequence>
<reference evidence="5 6" key="1">
    <citation type="submission" date="2024-09" db="EMBL/GenBank/DDBJ databases">
        <title>Floridaenema gen nov. (Aerosakkonemataceae, Aerosakkonematales ord. nov., Cyanobacteria) from benthic tropical and subtropical fresh waters, with the description of four new species.</title>
        <authorList>
            <person name="Moretto J.A."/>
            <person name="Berthold D.E."/>
            <person name="Lefler F.W."/>
            <person name="Huang I.-S."/>
            <person name="Laughinghouse H. IV."/>
        </authorList>
    </citation>
    <scope>NUCLEOTIDE SEQUENCE [LARGE SCALE GENOMIC DNA]</scope>
    <source>
        <strain evidence="5 6">BLCC-F154</strain>
    </source>
</reference>
<keyword evidence="6" id="KW-1185">Reference proteome</keyword>
<dbReference type="SUPFAM" id="SSF55781">
    <property type="entry name" value="GAF domain-like"/>
    <property type="match status" value="2"/>
</dbReference>
<dbReference type="InterPro" id="IPR000014">
    <property type="entry name" value="PAS"/>
</dbReference>
<dbReference type="SMART" id="SM00044">
    <property type="entry name" value="CYCc"/>
    <property type="match status" value="1"/>
</dbReference>
<dbReference type="InterPro" id="IPR050697">
    <property type="entry name" value="Adenylyl/Guanylyl_Cyclase_3/4"/>
</dbReference>
<dbReference type="Gene3D" id="3.30.70.1230">
    <property type="entry name" value="Nucleotide cyclase"/>
    <property type="match status" value="1"/>
</dbReference>
<dbReference type="SMART" id="SM00091">
    <property type="entry name" value="PAS"/>
    <property type="match status" value="1"/>
</dbReference>
<dbReference type="Gene3D" id="3.30.450.20">
    <property type="entry name" value="PAS domain"/>
    <property type="match status" value="1"/>
</dbReference>
<comment type="similarity">
    <text evidence="1">Belongs to the adenylyl cyclase class-3 family.</text>
</comment>
<feature type="domain" description="Guanylate cyclase" evidence="4">
    <location>
        <begin position="614"/>
        <end position="746"/>
    </location>
</feature>
<feature type="domain" description="PAS" evidence="3">
    <location>
        <begin position="441"/>
        <end position="482"/>
    </location>
</feature>
<name>A0ABV4Y8F1_9CYAN</name>
<evidence type="ECO:0000259" key="3">
    <source>
        <dbReference type="PROSITE" id="PS50112"/>
    </source>
</evidence>
<evidence type="ECO:0000313" key="5">
    <source>
        <dbReference type="EMBL" id="MFB2935080.1"/>
    </source>
</evidence>
<dbReference type="SUPFAM" id="SSF55073">
    <property type="entry name" value="Nucleotide cyclase"/>
    <property type="match status" value="1"/>
</dbReference>
<dbReference type="PANTHER" id="PTHR43081:SF1">
    <property type="entry name" value="ADENYLATE CYCLASE, TERMINAL-DIFFERENTIATION SPECIFIC"/>
    <property type="match status" value="1"/>
</dbReference>
<dbReference type="PANTHER" id="PTHR43081">
    <property type="entry name" value="ADENYLATE CYCLASE, TERMINAL-DIFFERENTIATION SPECIFIC-RELATED"/>
    <property type="match status" value="1"/>
</dbReference>
<feature type="compositionally biased region" description="Polar residues" evidence="2">
    <location>
        <begin position="20"/>
        <end position="35"/>
    </location>
</feature>
<dbReference type="RefSeq" id="WP_413256620.1">
    <property type="nucleotide sequence ID" value="NZ_JBHFNS010000032.1"/>
</dbReference>
<dbReference type="Pfam" id="PF13426">
    <property type="entry name" value="PAS_9"/>
    <property type="match status" value="1"/>
</dbReference>
<dbReference type="InterPro" id="IPR003018">
    <property type="entry name" value="GAF"/>
</dbReference>
<dbReference type="Pfam" id="PF01590">
    <property type="entry name" value="GAF"/>
    <property type="match status" value="2"/>
</dbReference>
<dbReference type="SUPFAM" id="SSF55785">
    <property type="entry name" value="PYP-like sensor domain (PAS domain)"/>
    <property type="match status" value="1"/>
</dbReference>
<evidence type="ECO:0000259" key="4">
    <source>
        <dbReference type="PROSITE" id="PS50125"/>
    </source>
</evidence>
<dbReference type="PROSITE" id="PS50125">
    <property type="entry name" value="GUANYLATE_CYCLASE_2"/>
    <property type="match status" value="1"/>
</dbReference>
<dbReference type="SMART" id="SM00065">
    <property type="entry name" value="GAF"/>
    <property type="match status" value="2"/>
</dbReference>
<dbReference type="Pfam" id="PF00211">
    <property type="entry name" value="Guanylate_cyc"/>
    <property type="match status" value="1"/>
</dbReference>
<dbReference type="CDD" id="cd07302">
    <property type="entry name" value="CHD"/>
    <property type="match status" value="1"/>
</dbReference>
<dbReference type="Gene3D" id="3.30.450.40">
    <property type="match status" value="2"/>
</dbReference>
<dbReference type="InterPro" id="IPR001054">
    <property type="entry name" value="A/G_cyclase"/>
</dbReference>
<accession>A0ABV4Y8F1</accession>
<proteinExistence type="inferred from homology"/>
<dbReference type="CDD" id="cd00130">
    <property type="entry name" value="PAS"/>
    <property type="match status" value="1"/>
</dbReference>
<dbReference type="InterPro" id="IPR035965">
    <property type="entry name" value="PAS-like_dom_sf"/>
</dbReference>
<evidence type="ECO:0000313" key="6">
    <source>
        <dbReference type="Proteomes" id="UP001576776"/>
    </source>
</evidence>
<protein>
    <submittedName>
        <fullName evidence="5">GAF domain-containing protein</fullName>
    </submittedName>
</protein>
<dbReference type="EMBL" id="JBHFNS010000032">
    <property type="protein sequence ID" value="MFB2935080.1"/>
    <property type="molecule type" value="Genomic_DNA"/>
</dbReference>
<dbReference type="PROSITE" id="PS50112">
    <property type="entry name" value="PAS"/>
    <property type="match status" value="1"/>
</dbReference>
<organism evidence="5 6">
    <name type="scientific">Floridaenema fluviatile BLCC-F154</name>
    <dbReference type="NCBI Taxonomy" id="3153640"/>
    <lineage>
        <taxon>Bacteria</taxon>
        <taxon>Bacillati</taxon>
        <taxon>Cyanobacteriota</taxon>
        <taxon>Cyanophyceae</taxon>
        <taxon>Oscillatoriophycideae</taxon>
        <taxon>Aerosakkonematales</taxon>
        <taxon>Aerosakkonemataceae</taxon>
        <taxon>Floridanema</taxon>
        <taxon>Floridanema fluviatile</taxon>
    </lineage>
</organism>